<evidence type="ECO:0000256" key="5">
    <source>
        <dbReference type="SAM" id="MobiDB-lite"/>
    </source>
</evidence>
<dbReference type="InterPro" id="IPR012677">
    <property type="entry name" value="Nucleotide-bd_a/b_plait_sf"/>
</dbReference>
<evidence type="ECO:0000256" key="3">
    <source>
        <dbReference type="ARBA" id="ARBA00023242"/>
    </source>
</evidence>
<feature type="domain" description="RRM" evidence="6">
    <location>
        <begin position="9"/>
        <end position="89"/>
    </location>
</feature>
<dbReference type="PANTHER" id="PTHR13798">
    <property type="entry name" value="RNA BINDING MOTIF RBM PROTEIN -RELATED"/>
    <property type="match status" value="1"/>
</dbReference>
<dbReference type="Proteomes" id="UP001055712">
    <property type="component" value="Unassembled WGS sequence"/>
</dbReference>
<feature type="region of interest" description="Disordered" evidence="5">
    <location>
        <begin position="86"/>
        <end position="191"/>
    </location>
</feature>
<comment type="subcellular location">
    <subcellularLocation>
        <location evidence="1">Nucleus</location>
        <location evidence="1">Nucleoplasm</location>
    </subcellularLocation>
</comment>
<dbReference type="InterPro" id="IPR000504">
    <property type="entry name" value="RRM_dom"/>
</dbReference>
<dbReference type="GO" id="GO:0005654">
    <property type="term" value="C:nucleoplasm"/>
    <property type="evidence" value="ECO:0007669"/>
    <property type="project" value="UniProtKB-SubCell"/>
</dbReference>
<feature type="compositionally biased region" description="Low complexity" evidence="5">
    <location>
        <begin position="167"/>
        <end position="191"/>
    </location>
</feature>
<dbReference type="Pfam" id="PF00076">
    <property type="entry name" value="RRM_1"/>
    <property type="match status" value="1"/>
</dbReference>
<dbReference type="OrthoDB" id="10259687at2759"/>
<dbReference type="SUPFAM" id="SSF54928">
    <property type="entry name" value="RNA-binding domain, RBD"/>
    <property type="match status" value="1"/>
</dbReference>
<dbReference type="Gene3D" id="3.30.70.330">
    <property type="match status" value="1"/>
</dbReference>
<dbReference type="InterPro" id="IPR052285">
    <property type="entry name" value="NEXT_complex_subunit"/>
</dbReference>
<accession>A0A9D4TWI0</accession>
<protein>
    <recommendedName>
        <fullName evidence="6">RRM domain-containing protein</fullName>
    </recommendedName>
</protein>
<dbReference type="GO" id="GO:0003727">
    <property type="term" value="F:single-stranded RNA binding"/>
    <property type="evidence" value="ECO:0007669"/>
    <property type="project" value="TreeGrafter"/>
</dbReference>
<name>A0A9D4TWI0_CHLVU</name>
<dbReference type="SMART" id="SM00360">
    <property type="entry name" value="RRM"/>
    <property type="match status" value="1"/>
</dbReference>
<dbReference type="AlphaFoldDB" id="A0A9D4TWI0"/>
<dbReference type="PANTHER" id="PTHR13798:SF11">
    <property type="entry name" value="RNA-BINDING PROTEIN 7-RELATED"/>
    <property type="match status" value="1"/>
</dbReference>
<evidence type="ECO:0000256" key="1">
    <source>
        <dbReference type="ARBA" id="ARBA00004642"/>
    </source>
</evidence>
<organism evidence="7 8">
    <name type="scientific">Chlorella vulgaris</name>
    <name type="common">Green alga</name>
    <dbReference type="NCBI Taxonomy" id="3077"/>
    <lineage>
        <taxon>Eukaryota</taxon>
        <taxon>Viridiplantae</taxon>
        <taxon>Chlorophyta</taxon>
        <taxon>core chlorophytes</taxon>
        <taxon>Trebouxiophyceae</taxon>
        <taxon>Chlorellales</taxon>
        <taxon>Chlorellaceae</taxon>
        <taxon>Chlorella clade</taxon>
        <taxon>Chlorella</taxon>
    </lineage>
</organism>
<dbReference type="EMBL" id="SIDB01000002">
    <property type="protein sequence ID" value="KAI3435787.1"/>
    <property type="molecule type" value="Genomic_DNA"/>
</dbReference>
<keyword evidence="8" id="KW-1185">Reference proteome</keyword>
<dbReference type="InterPro" id="IPR035979">
    <property type="entry name" value="RBD_domain_sf"/>
</dbReference>
<gene>
    <name evidence="7" type="ORF">D9Q98_001845</name>
</gene>
<dbReference type="PROSITE" id="PS50102">
    <property type="entry name" value="RRM"/>
    <property type="match status" value="1"/>
</dbReference>
<evidence type="ECO:0000256" key="2">
    <source>
        <dbReference type="ARBA" id="ARBA00022884"/>
    </source>
</evidence>
<evidence type="ECO:0000256" key="4">
    <source>
        <dbReference type="PROSITE-ProRule" id="PRU00176"/>
    </source>
</evidence>
<reference evidence="7" key="1">
    <citation type="journal article" date="2019" name="Plant J.">
        <title>Chlorella vulgaris genome assembly and annotation reveals the molecular basis for metabolic acclimation to high light conditions.</title>
        <authorList>
            <person name="Cecchin M."/>
            <person name="Marcolungo L."/>
            <person name="Rossato M."/>
            <person name="Girolomoni L."/>
            <person name="Cosentino E."/>
            <person name="Cuine S."/>
            <person name="Li-Beisson Y."/>
            <person name="Delledonne M."/>
            <person name="Ballottari M."/>
        </authorList>
    </citation>
    <scope>NUCLEOTIDE SEQUENCE</scope>
    <source>
        <strain evidence="7">211/11P</strain>
    </source>
</reference>
<dbReference type="GO" id="GO:0000381">
    <property type="term" value="P:regulation of alternative mRNA splicing, via spliceosome"/>
    <property type="evidence" value="ECO:0007669"/>
    <property type="project" value="TreeGrafter"/>
</dbReference>
<evidence type="ECO:0000313" key="7">
    <source>
        <dbReference type="EMBL" id="KAI3435787.1"/>
    </source>
</evidence>
<proteinExistence type="predicted"/>
<comment type="caution">
    <text evidence="7">The sequence shown here is derived from an EMBL/GenBank/DDBJ whole genome shotgun (WGS) entry which is preliminary data.</text>
</comment>
<reference evidence="7" key="2">
    <citation type="submission" date="2020-11" db="EMBL/GenBank/DDBJ databases">
        <authorList>
            <person name="Cecchin M."/>
            <person name="Marcolungo L."/>
            <person name="Rossato M."/>
            <person name="Girolomoni L."/>
            <person name="Cosentino E."/>
            <person name="Cuine S."/>
            <person name="Li-Beisson Y."/>
            <person name="Delledonne M."/>
            <person name="Ballottari M."/>
        </authorList>
    </citation>
    <scope>NUCLEOTIDE SEQUENCE</scope>
    <source>
        <strain evidence="7">211/11P</strain>
        <tissue evidence="7">Whole cell</tissue>
    </source>
</reference>
<keyword evidence="3" id="KW-0539">Nucleus</keyword>
<evidence type="ECO:0000259" key="6">
    <source>
        <dbReference type="PROSITE" id="PS50102"/>
    </source>
</evidence>
<evidence type="ECO:0000313" key="8">
    <source>
        <dbReference type="Proteomes" id="UP001055712"/>
    </source>
</evidence>
<keyword evidence="2 4" id="KW-0694">RNA-binding</keyword>
<sequence length="191" mass="21184">MVDDEEQSSTLYLGNLPKDPRICRRLLYEIGVQAGPVVSINLPADPARGRPTYAFIEYESVESAAYAVQLLRGNLRLLDRPVLVDFGGKKGGTRDAPAGRAEQQQTPGPAGRDGQQQWQYSPAGMPSHQQQTPGPAGRDGQQQRQYSPAGIPSHQQQTHSMAPYDSQMQQPEQQSMHVQQQQQQPQLQQQQ</sequence>